<dbReference type="EMBL" id="JAUJDW010000089">
    <property type="protein sequence ID" value="KAK0640129.1"/>
    <property type="molecule type" value="Genomic_DNA"/>
</dbReference>
<evidence type="ECO:0000256" key="4">
    <source>
        <dbReference type="ARBA" id="ARBA00022723"/>
    </source>
</evidence>
<dbReference type="GO" id="GO:0016705">
    <property type="term" value="F:oxidoreductase activity, acting on paired donors, with incorporation or reduction of molecular oxygen"/>
    <property type="evidence" value="ECO:0007669"/>
    <property type="project" value="InterPro"/>
</dbReference>
<dbReference type="AlphaFoldDB" id="A0AA40CK71"/>
<evidence type="ECO:0000256" key="6">
    <source>
        <dbReference type="PIRSR" id="PIRSR602401-1"/>
    </source>
</evidence>
<dbReference type="CDD" id="cd11058">
    <property type="entry name" value="CYP60B-like"/>
    <property type="match status" value="1"/>
</dbReference>
<protein>
    <submittedName>
        <fullName evidence="8">Cytochrome P450 monooxygenase rdc4</fullName>
    </submittedName>
</protein>
<dbReference type="Pfam" id="PF00067">
    <property type="entry name" value="p450"/>
    <property type="match status" value="1"/>
</dbReference>
<name>A0AA40CK71_9PEZI</name>
<dbReference type="PRINTS" id="PR00463">
    <property type="entry name" value="EP450I"/>
</dbReference>
<dbReference type="FunFam" id="1.10.630.10:FF:000159">
    <property type="entry name" value="Isotrichodermin C-15 hydroxylase"/>
    <property type="match status" value="1"/>
</dbReference>
<keyword evidence="7 8" id="KW-0503">Monooxygenase</keyword>
<accession>A0AA40CK71</accession>
<evidence type="ECO:0000313" key="9">
    <source>
        <dbReference type="Proteomes" id="UP001175001"/>
    </source>
</evidence>
<evidence type="ECO:0000256" key="2">
    <source>
        <dbReference type="ARBA" id="ARBA00010617"/>
    </source>
</evidence>
<dbReference type="Gene3D" id="1.10.630.10">
    <property type="entry name" value="Cytochrome P450"/>
    <property type="match status" value="1"/>
</dbReference>
<evidence type="ECO:0000256" key="3">
    <source>
        <dbReference type="ARBA" id="ARBA00022617"/>
    </source>
</evidence>
<keyword evidence="3 6" id="KW-0349">Heme</keyword>
<comment type="caution">
    <text evidence="8">The sequence shown here is derived from an EMBL/GenBank/DDBJ whole genome shotgun (WGS) entry which is preliminary data.</text>
</comment>
<evidence type="ECO:0000256" key="7">
    <source>
        <dbReference type="RuleBase" id="RU000461"/>
    </source>
</evidence>
<proteinExistence type="inferred from homology"/>
<reference evidence="8" key="1">
    <citation type="submission" date="2023-06" db="EMBL/GenBank/DDBJ databases">
        <title>Multi-omics analyses reveal the molecular pathogenesis toolkit of Lasiodiplodia hormozganensis, a cross-kingdom pathogen.</title>
        <authorList>
            <person name="Felix C."/>
            <person name="Meneses R."/>
            <person name="Goncalves M.F.M."/>
            <person name="Tilleman L."/>
            <person name="Duarte A.S."/>
            <person name="Jorrin-Novo J.V."/>
            <person name="Van De Peer Y."/>
            <person name="Deforce D."/>
            <person name="Van Nieuwerburgh F."/>
            <person name="Esteves A.C."/>
            <person name="Alves A."/>
        </authorList>
    </citation>
    <scope>NUCLEOTIDE SEQUENCE</scope>
    <source>
        <strain evidence="8">CBS 339.90</strain>
    </source>
</reference>
<dbReference type="GO" id="GO:0020037">
    <property type="term" value="F:heme binding"/>
    <property type="evidence" value="ECO:0007669"/>
    <property type="project" value="InterPro"/>
</dbReference>
<evidence type="ECO:0000256" key="1">
    <source>
        <dbReference type="ARBA" id="ARBA00001971"/>
    </source>
</evidence>
<feature type="binding site" description="axial binding residue" evidence="6">
    <location>
        <position position="451"/>
    </location>
    <ligand>
        <name>heme</name>
        <dbReference type="ChEBI" id="CHEBI:30413"/>
    </ligand>
    <ligandPart>
        <name>Fe</name>
        <dbReference type="ChEBI" id="CHEBI:18248"/>
    </ligandPart>
</feature>
<evidence type="ECO:0000313" key="8">
    <source>
        <dbReference type="EMBL" id="KAK0640129.1"/>
    </source>
</evidence>
<dbReference type="PROSITE" id="PS00086">
    <property type="entry name" value="CYTOCHROME_P450"/>
    <property type="match status" value="1"/>
</dbReference>
<keyword evidence="7" id="KW-0560">Oxidoreductase</keyword>
<dbReference type="InterPro" id="IPR001128">
    <property type="entry name" value="Cyt_P450"/>
</dbReference>
<dbReference type="PANTHER" id="PTHR24305">
    <property type="entry name" value="CYTOCHROME P450"/>
    <property type="match status" value="1"/>
</dbReference>
<dbReference type="InterPro" id="IPR036396">
    <property type="entry name" value="Cyt_P450_sf"/>
</dbReference>
<organism evidence="8 9">
    <name type="scientific">Lasiodiplodia hormozganensis</name>
    <dbReference type="NCBI Taxonomy" id="869390"/>
    <lineage>
        <taxon>Eukaryota</taxon>
        <taxon>Fungi</taxon>
        <taxon>Dikarya</taxon>
        <taxon>Ascomycota</taxon>
        <taxon>Pezizomycotina</taxon>
        <taxon>Dothideomycetes</taxon>
        <taxon>Dothideomycetes incertae sedis</taxon>
        <taxon>Botryosphaeriales</taxon>
        <taxon>Botryosphaeriaceae</taxon>
        <taxon>Lasiodiplodia</taxon>
    </lineage>
</organism>
<keyword evidence="4 6" id="KW-0479">Metal-binding</keyword>
<comment type="similarity">
    <text evidence="2 7">Belongs to the cytochrome P450 family.</text>
</comment>
<keyword evidence="9" id="KW-1185">Reference proteome</keyword>
<dbReference type="GO" id="GO:0004497">
    <property type="term" value="F:monooxygenase activity"/>
    <property type="evidence" value="ECO:0007669"/>
    <property type="project" value="UniProtKB-KW"/>
</dbReference>
<sequence>MVAIQIIPLLLLAWAAGRVIYNLFFHPLRGYPGPLLCRATPLPRMRARLAGRSPIQSLELHKRYGKVVRVSPNELSYSDGDAWKDIYGYGNKGSLMRDFRTTPRGRDIEPSLISTEDNDEHRHLRSILSPAFSQRALKEQEPLLLKYIGLMADKIRERAAAAAANNADGGAVDITQFFNFATFDIMSDLAFGNPMGLLEKSEYTDWVRNTFAGIKLFSFRASVSYYVPVVDVLMPLLLPRSLQAKRKAHMKYAADQVHARLARGGAIEGRPDIWTQVLRAYEGQHERVKLTMGQMESNASLFMVAGTETTATLLSGAVYLLATHPPAYARLAKEIRTTFRSKEEMTLEALQSRLPFLVAVVDEALRVYPPVPDGQIRRVPKQGAEIAGRYVPPDATVFVTQWAAFHSKENFEAPDDFCPERWLPESEGGEKRFARDDKKVFQPFSVGPRNCLGMNLAYHEIRLMLSYLIWHFDFELCKESERWIEQKAYTLWAKPPLMIKVTPVPGRWKD</sequence>
<dbReference type="PRINTS" id="PR00385">
    <property type="entry name" value="P450"/>
</dbReference>
<dbReference type="Proteomes" id="UP001175001">
    <property type="component" value="Unassembled WGS sequence"/>
</dbReference>
<dbReference type="InterPro" id="IPR050121">
    <property type="entry name" value="Cytochrome_P450_monoxygenase"/>
</dbReference>
<dbReference type="SUPFAM" id="SSF48264">
    <property type="entry name" value="Cytochrome P450"/>
    <property type="match status" value="1"/>
</dbReference>
<dbReference type="GO" id="GO:0005506">
    <property type="term" value="F:iron ion binding"/>
    <property type="evidence" value="ECO:0007669"/>
    <property type="project" value="InterPro"/>
</dbReference>
<dbReference type="InterPro" id="IPR017972">
    <property type="entry name" value="Cyt_P450_CS"/>
</dbReference>
<dbReference type="InterPro" id="IPR002401">
    <property type="entry name" value="Cyt_P450_E_grp-I"/>
</dbReference>
<keyword evidence="5 6" id="KW-0408">Iron</keyword>
<comment type="cofactor">
    <cofactor evidence="1 6">
        <name>heme</name>
        <dbReference type="ChEBI" id="CHEBI:30413"/>
    </cofactor>
</comment>
<dbReference type="PANTHER" id="PTHR24305:SF210">
    <property type="entry name" value="CYTOCHROME P450 MONOOXYGENASE ASQL-RELATED"/>
    <property type="match status" value="1"/>
</dbReference>
<evidence type="ECO:0000256" key="5">
    <source>
        <dbReference type="ARBA" id="ARBA00023004"/>
    </source>
</evidence>
<gene>
    <name evidence="8" type="primary">rdc4_7</name>
    <name evidence="8" type="ORF">DIS24_g9656</name>
</gene>